<dbReference type="InterPro" id="IPR008906">
    <property type="entry name" value="HATC_C_dom"/>
</dbReference>
<gene>
    <name evidence="2" type="ORF">FWK35_00032566</name>
</gene>
<reference evidence="2 3" key="1">
    <citation type="submission" date="2019-08" db="EMBL/GenBank/DDBJ databases">
        <title>Whole genome of Aphis craccivora.</title>
        <authorList>
            <person name="Voronova N.V."/>
            <person name="Shulinski R.S."/>
            <person name="Bandarenka Y.V."/>
            <person name="Zhorov D.G."/>
            <person name="Warner D."/>
        </authorList>
    </citation>
    <scope>NUCLEOTIDE SEQUENCE [LARGE SCALE GENOMIC DNA]</scope>
    <source>
        <strain evidence="2">180601</strain>
        <tissue evidence="2">Whole Body</tissue>
    </source>
</reference>
<dbReference type="Proteomes" id="UP000478052">
    <property type="component" value="Unassembled WGS sequence"/>
</dbReference>
<evidence type="ECO:0000259" key="1">
    <source>
        <dbReference type="Pfam" id="PF05699"/>
    </source>
</evidence>
<dbReference type="EMBL" id="VUJU01014374">
    <property type="protein sequence ID" value="KAF0702229.1"/>
    <property type="molecule type" value="Genomic_DNA"/>
</dbReference>
<dbReference type="Pfam" id="PF05699">
    <property type="entry name" value="Dimer_Tnp_hAT"/>
    <property type="match status" value="1"/>
</dbReference>
<sequence>MVAKNCLKQINKDFDLMHFKNIIEKNVYPNINKLLQVVLTLPISSATCERSFSALHKIKTRLIVKSYNGTGKTNRFIHSQKKDRRINLI</sequence>
<proteinExistence type="predicted"/>
<accession>A0A6G0VMQ9</accession>
<dbReference type="SUPFAM" id="SSF53098">
    <property type="entry name" value="Ribonuclease H-like"/>
    <property type="match status" value="1"/>
</dbReference>
<name>A0A6G0VMQ9_APHCR</name>
<protein>
    <submittedName>
        <fullName evidence="2">Zinc finger MYM-type protein 1-like</fullName>
    </submittedName>
</protein>
<dbReference type="AlphaFoldDB" id="A0A6G0VMQ9"/>
<evidence type="ECO:0000313" key="2">
    <source>
        <dbReference type="EMBL" id="KAF0702229.1"/>
    </source>
</evidence>
<organism evidence="2 3">
    <name type="scientific">Aphis craccivora</name>
    <name type="common">Cowpea aphid</name>
    <dbReference type="NCBI Taxonomy" id="307492"/>
    <lineage>
        <taxon>Eukaryota</taxon>
        <taxon>Metazoa</taxon>
        <taxon>Ecdysozoa</taxon>
        <taxon>Arthropoda</taxon>
        <taxon>Hexapoda</taxon>
        <taxon>Insecta</taxon>
        <taxon>Pterygota</taxon>
        <taxon>Neoptera</taxon>
        <taxon>Paraneoptera</taxon>
        <taxon>Hemiptera</taxon>
        <taxon>Sternorrhyncha</taxon>
        <taxon>Aphidomorpha</taxon>
        <taxon>Aphidoidea</taxon>
        <taxon>Aphididae</taxon>
        <taxon>Aphidini</taxon>
        <taxon>Aphis</taxon>
        <taxon>Aphis</taxon>
    </lineage>
</organism>
<evidence type="ECO:0000313" key="3">
    <source>
        <dbReference type="Proteomes" id="UP000478052"/>
    </source>
</evidence>
<comment type="caution">
    <text evidence="2">The sequence shown here is derived from an EMBL/GenBank/DDBJ whole genome shotgun (WGS) entry which is preliminary data.</text>
</comment>
<dbReference type="OrthoDB" id="10068424at2759"/>
<dbReference type="PANTHER" id="PTHR46880:SF5">
    <property type="entry name" value="DUF4371 DOMAIN-CONTAINING PROTEIN"/>
    <property type="match status" value="1"/>
</dbReference>
<feature type="domain" description="HAT C-terminal dimerisation" evidence="1">
    <location>
        <begin position="6"/>
        <end position="61"/>
    </location>
</feature>
<dbReference type="PANTHER" id="PTHR46880">
    <property type="entry name" value="RAS-ASSOCIATING DOMAIN-CONTAINING PROTEIN"/>
    <property type="match status" value="1"/>
</dbReference>
<dbReference type="InterPro" id="IPR012337">
    <property type="entry name" value="RNaseH-like_sf"/>
</dbReference>
<keyword evidence="3" id="KW-1185">Reference proteome</keyword>
<dbReference type="GO" id="GO:0046983">
    <property type="term" value="F:protein dimerization activity"/>
    <property type="evidence" value="ECO:0007669"/>
    <property type="project" value="InterPro"/>
</dbReference>